<dbReference type="GO" id="GO:0007015">
    <property type="term" value="P:actin filament organization"/>
    <property type="evidence" value="ECO:0007669"/>
    <property type="project" value="TreeGrafter"/>
</dbReference>
<dbReference type="InterPro" id="IPR039508">
    <property type="entry name" value="KASH5_EF-hand-like_dom"/>
</dbReference>
<evidence type="ECO:0000259" key="4">
    <source>
        <dbReference type="Pfam" id="PF14662"/>
    </source>
</evidence>
<keyword evidence="6" id="KW-1185">Reference proteome</keyword>
<feature type="region of interest" description="Disordered" evidence="2">
    <location>
        <begin position="449"/>
        <end position="471"/>
    </location>
</feature>
<keyword evidence="1" id="KW-0175">Coiled coil</keyword>
<dbReference type="GO" id="GO:0000800">
    <property type="term" value="C:lateral element"/>
    <property type="evidence" value="ECO:0007669"/>
    <property type="project" value="TreeGrafter"/>
</dbReference>
<dbReference type="GO" id="GO:0051225">
    <property type="term" value="P:spindle assembly"/>
    <property type="evidence" value="ECO:0007669"/>
    <property type="project" value="TreeGrafter"/>
</dbReference>
<dbReference type="EMBL" id="CADEAL010003635">
    <property type="protein sequence ID" value="CAB1445385.1"/>
    <property type="molecule type" value="Genomic_DNA"/>
</dbReference>
<dbReference type="GO" id="GO:0070840">
    <property type="term" value="F:dynein complex binding"/>
    <property type="evidence" value="ECO:0007669"/>
    <property type="project" value="TreeGrafter"/>
</dbReference>
<protein>
    <submittedName>
        <fullName evidence="5">Uncharacterized protein</fullName>
    </submittedName>
</protein>
<evidence type="ECO:0000313" key="5">
    <source>
        <dbReference type="EMBL" id="CAB1445385.1"/>
    </source>
</evidence>
<feature type="region of interest" description="Disordered" evidence="2">
    <location>
        <begin position="791"/>
        <end position="823"/>
    </location>
</feature>
<feature type="compositionally biased region" description="Polar residues" evidence="2">
    <location>
        <begin position="344"/>
        <end position="353"/>
    </location>
</feature>
<dbReference type="GO" id="GO:0090220">
    <property type="term" value="P:chromosome localization to nuclear envelope involved in homologous chromosome segregation"/>
    <property type="evidence" value="ECO:0007669"/>
    <property type="project" value="TreeGrafter"/>
</dbReference>
<dbReference type="GO" id="GO:0034993">
    <property type="term" value="C:meiotic nuclear membrane microtubule tethering complex"/>
    <property type="evidence" value="ECO:0007669"/>
    <property type="project" value="InterPro"/>
</dbReference>
<evidence type="ECO:0000259" key="3">
    <source>
        <dbReference type="Pfam" id="PF14658"/>
    </source>
</evidence>
<gene>
    <name evidence="5" type="ORF">PLEPLA_LOCUS33116</name>
</gene>
<feature type="coiled-coil region" evidence="1">
    <location>
        <begin position="493"/>
        <end position="520"/>
    </location>
</feature>
<feature type="compositionally biased region" description="Polar residues" evidence="2">
    <location>
        <begin position="458"/>
        <end position="468"/>
    </location>
</feature>
<reference evidence="5" key="1">
    <citation type="submission" date="2020-03" db="EMBL/GenBank/DDBJ databases">
        <authorList>
            <person name="Weist P."/>
        </authorList>
    </citation>
    <scope>NUCLEOTIDE SEQUENCE</scope>
</reference>
<dbReference type="InterPro" id="IPR028168">
    <property type="entry name" value="KASH5_CC"/>
</dbReference>
<accession>A0A9N7V4E6</accession>
<evidence type="ECO:0000256" key="2">
    <source>
        <dbReference type="SAM" id="MobiDB-lite"/>
    </source>
</evidence>
<dbReference type="GO" id="GO:0000781">
    <property type="term" value="C:chromosome, telomeric region"/>
    <property type="evidence" value="ECO:0007669"/>
    <property type="project" value="TreeGrafter"/>
</dbReference>
<dbReference type="PANTHER" id="PTHR47300">
    <property type="entry name" value="PROTEIN KASH5"/>
    <property type="match status" value="1"/>
</dbReference>
<dbReference type="GO" id="GO:0034397">
    <property type="term" value="P:telomere localization"/>
    <property type="evidence" value="ECO:0007669"/>
    <property type="project" value="InterPro"/>
</dbReference>
<feature type="region of interest" description="Disordered" evidence="2">
    <location>
        <begin position="918"/>
        <end position="1062"/>
    </location>
</feature>
<feature type="domain" description="KASH5-like coiled-coil" evidence="4">
    <location>
        <begin position="133"/>
        <end position="320"/>
    </location>
</feature>
<dbReference type="AlphaFoldDB" id="A0A9N7V4E6"/>
<name>A0A9N7V4E6_PLEPL</name>
<comment type="caution">
    <text evidence="5">The sequence shown here is derived from an EMBL/GenBank/DDBJ whole genome shotgun (WGS) entry which is preliminary data.</text>
</comment>
<proteinExistence type="predicted"/>
<dbReference type="PANTHER" id="PTHR47300:SF1">
    <property type="entry name" value="PROTEIN KASH5"/>
    <property type="match status" value="1"/>
</dbReference>
<feature type="region of interest" description="Disordered" evidence="2">
    <location>
        <begin position="1093"/>
        <end position="1177"/>
    </location>
</feature>
<feature type="domain" description="Protein KASH5 EF-hand-like" evidence="3">
    <location>
        <begin position="21"/>
        <end position="83"/>
    </location>
</feature>
<feature type="compositionally biased region" description="Polar residues" evidence="2">
    <location>
        <begin position="866"/>
        <end position="879"/>
    </location>
</feature>
<evidence type="ECO:0000313" key="6">
    <source>
        <dbReference type="Proteomes" id="UP001153269"/>
    </source>
</evidence>
<sequence length="1177" mass="130563">MLEDKKDTGGFSEHELLDIMYNTCSTSNSGEVLASTIIQYLQNMTAQNTEQDRLSALQRLLDPESQDPLVSRETFHTTMREWIAQCSQDSSDVDGGPVPRPDSSKVSVHALDFPCPQSKAASSENHQCSCSDGKDLLGTVAELKNAHHKLSEQNSGLLRTVAQCEDVNLQLTLEISELRAKLSSAQRSTVRVRSLTEELDETRRVFKETQERVARSQTSCTKLSNEVECLKVHIMRLEDKNEKLSFERTCCEESLNKLGKVNAELRAEFEETLVMLTLRDREITKRDILMDKMKNSHVENHNRIVDLQSELMRLQEHSHQLLLRYDRHCISPQSLYSRDPPNHRSLQSEMQDMSQHHRALDDTGLPSLHTHSDDIQSIIHRIKSTEIAHLLQNRYPEWDPAPIETQERPFPHRQQQQASIKQQLVNVLQELELQKCVWEERGEKVEERRRAWEKEQKQSQTGSPTQNQDGKKVAVVNWWRALSVEQAKARTIETQSTQELSETQEKLQRAEKTISDMKEQVCHLQVSLRSALECVPEQKNSSGVCHIDRGTSTERVVADKAVWTVVKDQRDAAVTTEIEGGAASQQEQAQLQLTTSKLLTTLRRMEAMVTSALEKAELVRESEQRVSQVRARMESITWRVEEALGRASDTDQKLNVLEVKIAEKDPGQYPGPGLSADPEPEVARSTAEPDVEPDTRERTESPPLSPILPEVSELPLMNGSAGCGSGSKSLSVAGDQRECVCLLLYSSGLRKRRNTYRRNLLLSKVIRTPGRPATKLLLLRGLLFFPHTRSHPPLIPSMPTLPEEEEDSPEDLDSSSSSPSTSVPCEIRAVVMAAPTIVYPQQATIVQQDGRPMEQARPHSPRARLSRNSSGGPITTVDSTGNVIDLVKDALPELQLSEDDRQKNLELLEQAKKVSDRFLTRRGRRSTGSTDSPTGLSPTLTPSSSPCSSRSSSLTVAPQAAAGPSESTQSVGQLLEVPSGREQTEPTTQDQGRMLVDWKPTEKRKVSSGTLTPRFAVQKENCDPTGPKSPPAVNKADEGAGSGQSPNQAPATGVAKPVLRPPTQLAPCTAEIKTIGAFPPLMRAVSWDAVGSLNSRNGAPSFPPKAEDTFSDKPRDVLKSSGYKDLPAPPGGVPKLSKLREEHKLLRNHSIVGSKLPDLSEAAEQEKGPHPTPIPGQ</sequence>
<feature type="compositionally biased region" description="Low complexity" evidence="2">
    <location>
        <begin position="926"/>
        <end position="955"/>
    </location>
</feature>
<feature type="compositionally biased region" description="Acidic residues" evidence="2">
    <location>
        <begin position="802"/>
        <end position="813"/>
    </location>
</feature>
<evidence type="ECO:0000256" key="1">
    <source>
        <dbReference type="SAM" id="Coils"/>
    </source>
</evidence>
<feature type="region of interest" description="Disordered" evidence="2">
    <location>
        <begin position="848"/>
        <end position="879"/>
    </location>
</feature>
<dbReference type="Pfam" id="PF14658">
    <property type="entry name" value="EF-hand_9"/>
    <property type="match status" value="1"/>
</dbReference>
<dbReference type="GO" id="GO:0051653">
    <property type="term" value="P:spindle localization"/>
    <property type="evidence" value="ECO:0007669"/>
    <property type="project" value="TreeGrafter"/>
</dbReference>
<feature type="region of interest" description="Disordered" evidence="2">
    <location>
        <begin position="662"/>
        <end position="708"/>
    </location>
</feature>
<dbReference type="Proteomes" id="UP001153269">
    <property type="component" value="Unassembled WGS sequence"/>
</dbReference>
<dbReference type="InterPro" id="IPR028170">
    <property type="entry name" value="KASH5"/>
</dbReference>
<feature type="region of interest" description="Disordered" evidence="2">
    <location>
        <begin position="333"/>
        <end position="368"/>
    </location>
</feature>
<organism evidence="5 6">
    <name type="scientific">Pleuronectes platessa</name>
    <name type="common">European plaice</name>
    <dbReference type="NCBI Taxonomy" id="8262"/>
    <lineage>
        <taxon>Eukaryota</taxon>
        <taxon>Metazoa</taxon>
        <taxon>Chordata</taxon>
        <taxon>Craniata</taxon>
        <taxon>Vertebrata</taxon>
        <taxon>Euteleostomi</taxon>
        <taxon>Actinopterygii</taxon>
        <taxon>Neopterygii</taxon>
        <taxon>Teleostei</taxon>
        <taxon>Neoteleostei</taxon>
        <taxon>Acanthomorphata</taxon>
        <taxon>Carangaria</taxon>
        <taxon>Pleuronectiformes</taxon>
        <taxon>Pleuronectoidei</taxon>
        <taxon>Pleuronectidae</taxon>
        <taxon>Pleuronectes</taxon>
    </lineage>
</organism>
<dbReference type="GO" id="GO:0090619">
    <property type="term" value="C:meiotic spindle pole"/>
    <property type="evidence" value="ECO:0007669"/>
    <property type="project" value="TreeGrafter"/>
</dbReference>
<dbReference type="GO" id="GO:0007129">
    <property type="term" value="P:homologous chromosome pairing at meiosis"/>
    <property type="evidence" value="ECO:0007669"/>
    <property type="project" value="TreeGrafter"/>
</dbReference>
<dbReference type="GO" id="GO:0005640">
    <property type="term" value="C:nuclear outer membrane"/>
    <property type="evidence" value="ECO:0007669"/>
    <property type="project" value="TreeGrafter"/>
</dbReference>
<feature type="compositionally biased region" description="Basic and acidic residues" evidence="2">
    <location>
        <begin position="1105"/>
        <end position="1118"/>
    </location>
</feature>
<feature type="coiled-coil region" evidence="1">
    <location>
        <begin position="161"/>
        <end position="240"/>
    </location>
</feature>
<dbReference type="Pfam" id="PF14662">
    <property type="entry name" value="KASH_CCD"/>
    <property type="match status" value="1"/>
</dbReference>